<dbReference type="EMBL" id="CP003614">
    <property type="protein sequence ID" value="AFZ08863.1"/>
    <property type="molecule type" value="Genomic_DNA"/>
</dbReference>
<evidence type="ECO:0008006" key="3">
    <source>
        <dbReference type="Google" id="ProtNLM"/>
    </source>
</evidence>
<dbReference type="AlphaFoldDB" id="K9VL89"/>
<reference evidence="1 2" key="1">
    <citation type="submission" date="2012-05" db="EMBL/GenBank/DDBJ databases">
        <title>Finished chromosome of genome of Oscillatoria sp. PCC 7112.</title>
        <authorList>
            <consortium name="US DOE Joint Genome Institute"/>
            <person name="Gugger M."/>
            <person name="Coursin T."/>
            <person name="Rippka R."/>
            <person name="Tandeau De Marsac N."/>
            <person name="Huntemann M."/>
            <person name="Wei C.-L."/>
            <person name="Han J."/>
            <person name="Detter J.C."/>
            <person name="Han C."/>
            <person name="Tapia R."/>
            <person name="Davenport K."/>
            <person name="Daligault H."/>
            <person name="Erkkila T."/>
            <person name="Gu W."/>
            <person name="Munk A.C.C."/>
            <person name="Teshima H."/>
            <person name="Xu Y."/>
            <person name="Chain P."/>
            <person name="Chen A."/>
            <person name="Krypides N."/>
            <person name="Mavromatis K."/>
            <person name="Markowitz V."/>
            <person name="Szeto E."/>
            <person name="Ivanova N."/>
            <person name="Mikhailova N."/>
            <person name="Ovchinnikova G."/>
            <person name="Pagani I."/>
            <person name="Pati A."/>
            <person name="Goodwin L."/>
            <person name="Peters L."/>
            <person name="Pitluck S."/>
            <person name="Woyke T."/>
            <person name="Kerfeld C."/>
        </authorList>
    </citation>
    <scope>NUCLEOTIDE SEQUENCE [LARGE SCALE GENOMIC DNA]</scope>
    <source>
        <strain evidence="1 2">PCC 7112</strain>
    </source>
</reference>
<dbReference type="eggNOG" id="COG1160">
    <property type="taxonomic scope" value="Bacteria"/>
</dbReference>
<dbReference type="Proteomes" id="UP000010478">
    <property type="component" value="Chromosome"/>
</dbReference>
<organism evidence="1 2">
    <name type="scientific">Phormidium nigroviride PCC 7112</name>
    <dbReference type="NCBI Taxonomy" id="179408"/>
    <lineage>
        <taxon>Bacteria</taxon>
        <taxon>Bacillati</taxon>
        <taxon>Cyanobacteriota</taxon>
        <taxon>Cyanophyceae</taxon>
        <taxon>Oscillatoriophycideae</taxon>
        <taxon>Oscillatoriales</taxon>
        <taxon>Oscillatoriaceae</taxon>
        <taxon>Phormidium</taxon>
    </lineage>
</organism>
<evidence type="ECO:0000313" key="2">
    <source>
        <dbReference type="Proteomes" id="UP000010478"/>
    </source>
</evidence>
<protein>
    <recommendedName>
        <fullName evidence="3">DUF697 domain-containing protein</fullName>
    </recommendedName>
</protein>
<dbReference type="RefSeq" id="WP_015178103.1">
    <property type="nucleotide sequence ID" value="NC_019729.1"/>
</dbReference>
<name>K9VL89_9CYAN</name>
<dbReference type="KEGG" id="oni:Osc7112_4568"/>
<keyword evidence="2" id="KW-1185">Reference proteome</keyword>
<accession>K9VL89</accession>
<dbReference type="HOGENOM" id="CLU_2059031_0_0_3"/>
<sequence precursor="true">MSQSQRERARNWVNGNTAAAVAVVCGTALVPGAAAVVLLSQEAIMAYHIGSIYKSEFSQQDAAALAGEIGLAAVAGKVLALEAAILAGPAAFLIKPAIAAGIVKLLGEAIIAYCEEKWG</sequence>
<gene>
    <name evidence="1" type="ORF">Osc7112_4568</name>
</gene>
<proteinExistence type="predicted"/>
<evidence type="ECO:0000313" key="1">
    <source>
        <dbReference type="EMBL" id="AFZ08863.1"/>
    </source>
</evidence>